<dbReference type="InterPro" id="IPR036188">
    <property type="entry name" value="FAD/NAD-bd_sf"/>
</dbReference>
<dbReference type="AlphaFoldDB" id="R4XDS7"/>
<evidence type="ECO:0000256" key="5">
    <source>
        <dbReference type="ARBA" id="ARBA00022827"/>
    </source>
</evidence>
<keyword evidence="4" id="KW-0732">Signal</keyword>
<proteinExistence type="inferred from homology"/>
<evidence type="ECO:0000256" key="6">
    <source>
        <dbReference type="ARBA" id="ARBA00023002"/>
    </source>
</evidence>
<dbReference type="STRING" id="1097556.R4XDS7"/>
<feature type="domain" description="Prenylcysteine lyase" evidence="8">
    <location>
        <begin position="116"/>
        <end position="441"/>
    </location>
</feature>
<dbReference type="PRINTS" id="PR00419">
    <property type="entry name" value="ADXRDTASE"/>
</dbReference>
<evidence type="ECO:0000256" key="7">
    <source>
        <dbReference type="ARBA" id="ARBA00023180"/>
    </source>
</evidence>
<dbReference type="PANTHER" id="PTHR15944">
    <property type="entry name" value="FARNESYLCYSTEINE LYASE"/>
    <property type="match status" value="1"/>
</dbReference>
<reference evidence="9 10" key="1">
    <citation type="journal article" date="2013" name="MBio">
        <title>Genome sequencing of the plant pathogen Taphrina deformans, the causal agent of peach leaf curl.</title>
        <authorList>
            <person name="Cisse O.H."/>
            <person name="Almeida J.M.G.C.F."/>
            <person name="Fonseca A."/>
            <person name="Kumar A.A."/>
            <person name="Salojaervi J."/>
            <person name="Overmyer K."/>
            <person name="Hauser P.M."/>
            <person name="Pagni M."/>
        </authorList>
    </citation>
    <scope>NUCLEOTIDE SEQUENCE [LARGE SCALE GENOMIC DNA]</scope>
    <source>
        <strain evidence="10">PYCC 5710 / ATCC 11124 / CBS 356.35 / IMI 108563 / JCM 9778 / NBRC 8474</strain>
    </source>
</reference>
<dbReference type="VEuPathDB" id="FungiDB:TAPDE_004338"/>
<evidence type="ECO:0000256" key="4">
    <source>
        <dbReference type="ARBA" id="ARBA00022729"/>
    </source>
</evidence>
<comment type="caution">
    <text evidence="9">The sequence shown here is derived from an EMBL/GenBank/DDBJ whole genome shotgun (WGS) entry which is preliminary data.</text>
</comment>
<sequence length="443" mass="48840">MNQLPLSSAYSGRDVAIIGAGPGGSAAAYYLSQQSPDLALTIYERNDYIGGRCTTIEVLGETIELGASIFVDVNSNLVTAAKQFNLSYTSDDKDGTDSLGVWNGEDFVYRDMGGSKYWNLAKLVWKYGLSPYRAQQHVAKVLGQFEGLYDAIPFPQLTKTAEDLDLLQYTNVSGLQSYQNSRVSEVFLNHIVNAASRVNYAQDLDTLHGLMSAVSFVTDDARAIQGGNRRIFENMVTASAATLRLNTSVSSITKLHTGWRVCDENLSCDAFRDVIIAAPLKYSDIVVTPAIKVLPVEYVTLHVTILATNQSLSDTDYFSDQSIPESILTTRAWHAKQLPFQSISIVGRAKDGSLIYKIFSMTELADADIDVLFGAPASRDWVYRKTWHSYPVGQISAEFDDWEVGDGLWYLNGMERFISTMETATLAGRNVAALISERLRNGT</sequence>
<dbReference type="GO" id="GO:0030328">
    <property type="term" value="P:prenylcysteine catabolic process"/>
    <property type="evidence" value="ECO:0007669"/>
    <property type="project" value="InterPro"/>
</dbReference>
<dbReference type="Proteomes" id="UP000013776">
    <property type="component" value="Unassembled WGS sequence"/>
</dbReference>
<gene>
    <name evidence="9" type="ORF">TAPDE_004338</name>
</gene>
<dbReference type="PIRSF" id="PIRSF036292">
    <property type="entry name" value="Prenylcysteine_oxidase"/>
    <property type="match status" value="1"/>
</dbReference>
<keyword evidence="10" id="KW-1185">Reference proteome</keyword>
<dbReference type="eggNOG" id="ENOG502QSHJ">
    <property type="taxonomic scope" value="Eukaryota"/>
</dbReference>
<evidence type="ECO:0000259" key="8">
    <source>
        <dbReference type="Pfam" id="PF07156"/>
    </source>
</evidence>
<keyword evidence="6" id="KW-0560">Oxidoreductase</keyword>
<dbReference type="GO" id="GO:0001735">
    <property type="term" value="F:prenylcysteine oxidase activity"/>
    <property type="evidence" value="ECO:0007669"/>
    <property type="project" value="InterPro"/>
</dbReference>
<keyword evidence="5" id="KW-0274">FAD</keyword>
<evidence type="ECO:0000313" key="10">
    <source>
        <dbReference type="Proteomes" id="UP000013776"/>
    </source>
</evidence>
<dbReference type="OrthoDB" id="437369at2759"/>
<accession>R4XDS7</accession>
<comment type="similarity">
    <text evidence="2">Belongs to the prenylcysteine oxidase family.</text>
</comment>
<dbReference type="InterPro" id="IPR017046">
    <property type="entry name" value="Prenylcysteine_Oxase1"/>
</dbReference>
<evidence type="ECO:0000256" key="3">
    <source>
        <dbReference type="ARBA" id="ARBA00022630"/>
    </source>
</evidence>
<dbReference type="GO" id="GO:0030327">
    <property type="term" value="P:prenylated protein catabolic process"/>
    <property type="evidence" value="ECO:0007669"/>
    <property type="project" value="TreeGrafter"/>
</dbReference>
<dbReference type="PANTHER" id="PTHR15944:SF0">
    <property type="entry name" value="PRENYLCYSTEINE LYASE DOMAIN-CONTAINING PROTEIN"/>
    <property type="match status" value="1"/>
</dbReference>
<dbReference type="Pfam" id="PF13450">
    <property type="entry name" value="NAD_binding_8"/>
    <property type="match status" value="1"/>
</dbReference>
<dbReference type="Gene3D" id="3.50.50.60">
    <property type="entry name" value="FAD/NAD(P)-binding domain"/>
    <property type="match status" value="1"/>
</dbReference>
<evidence type="ECO:0000256" key="2">
    <source>
        <dbReference type="ARBA" id="ARBA00009967"/>
    </source>
</evidence>
<dbReference type="Pfam" id="PF07156">
    <property type="entry name" value="Prenylcys_lyase"/>
    <property type="match status" value="1"/>
</dbReference>
<dbReference type="InterPro" id="IPR010795">
    <property type="entry name" value="Prenylcys_lyase"/>
</dbReference>
<comment type="cofactor">
    <cofactor evidence="1">
        <name>FAD</name>
        <dbReference type="ChEBI" id="CHEBI:57692"/>
    </cofactor>
</comment>
<keyword evidence="3" id="KW-0285">Flavoprotein</keyword>
<protein>
    <recommendedName>
        <fullName evidence="8">Prenylcysteine lyase domain-containing protein</fullName>
    </recommendedName>
</protein>
<dbReference type="SUPFAM" id="SSF51905">
    <property type="entry name" value="FAD/NAD(P)-binding domain"/>
    <property type="match status" value="1"/>
</dbReference>
<dbReference type="EMBL" id="CAHR02000192">
    <property type="protein sequence ID" value="CCG83985.1"/>
    <property type="molecule type" value="Genomic_DNA"/>
</dbReference>
<name>R4XDS7_TAPDE</name>
<organism evidence="9 10">
    <name type="scientific">Taphrina deformans (strain PYCC 5710 / ATCC 11124 / CBS 356.35 / IMI 108563 / JCM 9778 / NBRC 8474)</name>
    <name type="common">Peach leaf curl fungus</name>
    <name type="synonym">Lalaria deformans</name>
    <dbReference type="NCBI Taxonomy" id="1097556"/>
    <lineage>
        <taxon>Eukaryota</taxon>
        <taxon>Fungi</taxon>
        <taxon>Dikarya</taxon>
        <taxon>Ascomycota</taxon>
        <taxon>Taphrinomycotina</taxon>
        <taxon>Taphrinomycetes</taxon>
        <taxon>Taphrinales</taxon>
        <taxon>Taphrinaceae</taxon>
        <taxon>Taphrina</taxon>
    </lineage>
</organism>
<evidence type="ECO:0000313" key="9">
    <source>
        <dbReference type="EMBL" id="CCG83985.1"/>
    </source>
</evidence>
<keyword evidence="7" id="KW-0325">Glycoprotein</keyword>
<evidence type="ECO:0000256" key="1">
    <source>
        <dbReference type="ARBA" id="ARBA00001974"/>
    </source>
</evidence>